<evidence type="ECO:0000256" key="1">
    <source>
        <dbReference type="SAM" id="Coils"/>
    </source>
</evidence>
<proteinExistence type="predicted"/>
<protein>
    <submittedName>
        <fullName evidence="2">Uncharacterized protein</fullName>
    </submittedName>
</protein>
<organism evidence="2">
    <name type="scientific">Aphanomyces invadans</name>
    <dbReference type="NCBI Taxonomy" id="157072"/>
    <lineage>
        <taxon>Eukaryota</taxon>
        <taxon>Sar</taxon>
        <taxon>Stramenopiles</taxon>
        <taxon>Oomycota</taxon>
        <taxon>Saprolegniomycetes</taxon>
        <taxon>Saprolegniales</taxon>
        <taxon>Verrucalvaceae</taxon>
        <taxon>Aphanomyces</taxon>
    </lineage>
</organism>
<name>A0A024TDJ5_9STRA</name>
<accession>A0A024TDJ5</accession>
<dbReference type="EMBL" id="KI914003">
    <property type="protein sequence ID" value="ETV92074.1"/>
    <property type="molecule type" value="Genomic_DNA"/>
</dbReference>
<dbReference type="AlphaFoldDB" id="A0A024TDJ5"/>
<keyword evidence="1" id="KW-0175">Coiled coil</keyword>
<gene>
    <name evidence="2" type="ORF">H310_13495</name>
</gene>
<evidence type="ECO:0000313" key="2">
    <source>
        <dbReference type="EMBL" id="ETV92074.1"/>
    </source>
</evidence>
<dbReference type="GeneID" id="20090545"/>
<sequence>METVVTVPMPLMVVAGQEAGQDHPLTPPGPSELDELRKQNVERAAASSSEFNKMTYEQMAQFHAQQQAMALRFRREQEESHAILSKKQEQLRRQQEEIKMAMAQQARVTGDHRLLLQQAYEAMRQLHTKVEELDMKQHPAQEAPAVMSRPETLIGVQQVPLVPMYKGSTKPLNRGVGGILFLMPVS</sequence>
<dbReference type="VEuPathDB" id="FungiDB:H310_13495"/>
<reference evidence="2" key="1">
    <citation type="submission" date="2013-12" db="EMBL/GenBank/DDBJ databases">
        <title>The Genome Sequence of Aphanomyces invadans NJM9701.</title>
        <authorList>
            <consortium name="The Broad Institute Genomics Platform"/>
            <person name="Russ C."/>
            <person name="Tyler B."/>
            <person name="van West P."/>
            <person name="Dieguez-Uribeondo J."/>
            <person name="Young S.K."/>
            <person name="Zeng Q."/>
            <person name="Gargeya S."/>
            <person name="Fitzgerald M."/>
            <person name="Abouelleil A."/>
            <person name="Alvarado L."/>
            <person name="Chapman S.B."/>
            <person name="Gainer-Dewar J."/>
            <person name="Goldberg J."/>
            <person name="Griggs A."/>
            <person name="Gujja S."/>
            <person name="Hansen M."/>
            <person name="Howarth C."/>
            <person name="Imamovic A."/>
            <person name="Ireland A."/>
            <person name="Larimer J."/>
            <person name="McCowan C."/>
            <person name="Murphy C."/>
            <person name="Pearson M."/>
            <person name="Poon T.W."/>
            <person name="Priest M."/>
            <person name="Roberts A."/>
            <person name="Saif S."/>
            <person name="Shea T."/>
            <person name="Sykes S."/>
            <person name="Wortman J."/>
            <person name="Nusbaum C."/>
            <person name="Birren B."/>
        </authorList>
    </citation>
    <scope>NUCLEOTIDE SEQUENCE [LARGE SCALE GENOMIC DNA]</scope>
    <source>
        <strain evidence="2">NJM9701</strain>
    </source>
</reference>
<dbReference type="RefSeq" id="XP_008879236.1">
    <property type="nucleotide sequence ID" value="XM_008881014.1"/>
</dbReference>
<feature type="coiled-coil region" evidence="1">
    <location>
        <begin position="74"/>
        <end position="136"/>
    </location>
</feature>